<keyword evidence="1" id="KW-0472">Membrane</keyword>
<protein>
    <submittedName>
        <fullName evidence="2">Uncharacterized protein</fullName>
    </submittedName>
</protein>
<comment type="caution">
    <text evidence="2">The sequence shown here is derived from an EMBL/GenBank/DDBJ whole genome shotgun (WGS) entry which is preliminary data.</text>
</comment>
<evidence type="ECO:0000256" key="1">
    <source>
        <dbReference type="SAM" id="Phobius"/>
    </source>
</evidence>
<keyword evidence="1" id="KW-0812">Transmembrane</keyword>
<name>A0AAD9IYQ5_9ANNE</name>
<organism evidence="2 3">
    <name type="scientific">Paralvinella palmiformis</name>
    <dbReference type="NCBI Taxonomy" id="53620"/>
    <lineage>
        <taxon>Eukaryota</taxon>
        <taxon>Metazoa</taxon>
        <taxon>Spiralia</taxon>
        <taxon>Lophotrochozoa</taxon>
        <taxon>Annelida</taxon>
        <taxon>Polychaeta</taxon>
        <taxon>Sedentaria</taxon>
        <taxon>Canalipalpata</taxon>
        <taxon>Terebellida</taxon>
        <taxon>Terebelliformia</taxon>
        <taxon>Alvinellidae</taxon>
        <taxon>Paralvinella</taxon>
    </lineage>
</organism>
<evidence type="ECO:0000313" key="3">
    <source>
        <dbReference type="Proteomes" id="UP001208570"/>
    </source>
</evidence>
<evidence type="ECO:0000313" key="2">
    <source>
        <dbReference type="EMBL" id="KAK2142755.1"/>
    </source>
</evidence>
<reference evidence="2" key="1">
    <citation type="journal article" date="2023" name="Mol. Biol. Evol.">
        <title>Third-Generation Sequencing Reveals the Adaptive Role of the Epigenome in Three Deep-Sea Polychaetes.</title>
        <authorList>
            <person name="Perez M."/>
            <person name="Aroh O."/>
            <person name="Sun Y."/>
            <person name="Lan Y."/>
            <person name="Juniper S.K."/>
            <person name="Young C.R."/>
            <person name="Angers B."/>
            <person name="Qian P.Y."/>
        </authorList>
    </citation>
    <scope>NUCLEOTIDE SEQUENCE</scope>
    <source>
        <strain evidence="2">P08H-3</strain>
    </source>
</reference>
<proteinExistence type="predicted"/>
<dbReference type="AlphaFoldDB" id="A0AAD9IYQ5"/>
<sequence>MADPEVFKLIPFKGKYTCKSSAGRITHLISVRKEGLVVEPGKEKELEEEDSEKMSCSVPSVDDTGCCNWTPQRAVEQDFLRKNPFISSFKHLWVYSFVALTAGVLVAVFAQQLFLIYMMVTTLFLLPLCTAITSYTPRLRRVSPNTLLSYRDNILGSVENISDLTWQELALLIQPNISIV</sequence>
<dbReference type="EMBL" id="JAODUP010000916">
    <property type="protein sequence ID" value="KAK2142755.1"/>
    <property type="molecule type" value="Genomic_DNA"/>
</dbReference>
<dbReference type="Proteomes" id="UP001208570">
    <property type="component" value="Unassembled WGS sequence"/>
</dbReference>
<gene>
    <name evidence="2" type="ORF">LSH36_916g00023</name>
</gene>
<feature type="transmembrane region" description="Helical" evidence="1">
    <location>
        <begin position="92"/>
        <end position="110"/>
    </location>
</feature>
<feature type="transmembrane region" description="Helical" evidence="1">
    <location>
        <begin position="116"/>
        <end position="135"/>
    </location>
</feature>
<keyword evidence="3" id="KW-1185">Reference proteome</keyword>
<accession>A0AAD9IYQ5</accession>
<keyword evidence="1" id="KW-1133">Transmembrane helix</keyword>